<evidence type="ECO:0000259" key="3">
    <source>
        <dbReference type="Pfam" id="PF21937"/>
    </source>
</evidence>
<dbReference type="STRING" id="59204.UQ49_05785"/>
<keyword evidence="1" id="KW-1133">Transmembrane helix</keyword>
<reference evidence="5 6" key="1">
    <citation type="submission" date="2017-09" db="EMBL/GenBank/DDBJ databases">
        <title>Complete genome of Salmonella enterica subsp. diarizonae isolated from stool of a patient with bacterial enteropathy.</title>
        <authorList>
            <person name="Zhou J."/>
            <person name="Chen Q."/>
            <person name="Guo L."/>
            <person name="Fan J."/>
        </authorList>
    </citation>
    <scope>NUCLEOTIDE SEQUENCE [LARGE SCALE GENOMIC DNA]</scope>
    <source>
        <strain evidence="5 6">HZS154</strain>
    </source>
</reference>
<feature type="domain" description="YscD-like Bon-like" evidence="2">
    <location>
        <begin position="289"/>
        <end position="347"/>
    </location>
</feature>
<evidence type="ECO:0000259" key="2">
    <source>
        <dbReference type="Pfam" id="PF21934"/>
    </source>
</evidence>
<dbReference type="Pfam" id="PF21934">
    <property type="entry name" value="Yop-YscD_ppl_3rd"/>
    <property type="match status" value="1"/>
</dbReference>
<gene>
    <name evidence="5" type="ORF">CNQ75_16090</name>
</gene>
<dbReference type="InterPro" id="IPR012843">
    <property type="entry name" value="YscD"/>
</dbReference>
<proteinExistence type="predicted"/>
<sequence>MDYVYKIKFLNSSLVGRELLLREGIFSIGTGDCDVWLALSESEEKQIEFDISSQGISLTKTTKLWRNGIEGIALAGELLPLQATLDIAGIQFALGEMDSCLDSLIAVTRKNSTISSNHNRFIIILIIVMVIASLVLLCGTGYLIHNARARENSVLPDVEVQKKLVELENQHVLPGVKFVWEKNDVVNISGQCKSEKLLQPVLDFLKNNDTNYILDVICDDRLIQNVMDALQINGFDRVFAYMDKAPGKVIISGQIEEDQRWQRVVKLLNDMQGLRSWSVKSVNDKELDELISDLRKLKLLPMLSIQRVDDRIIVSGRLNLQERNSLYTLIRHHMLSYPGTQEIIYQNINTSSSALGILPAPVASIGGNSDFPYVILDDGTRLQKGAVLPGGYQIVNIDSINGIELTKRGELLHLPLGL</sequence>
<dbReference type="InterPro" id="IPR053947">
    <property type="entry name" value="YscD_ppl__2nd"/>
</dbReference>
<dbReference type="EMBL" id="CP023345">
    <property type="protein sequence ID" value="ATW55906.1"/>
    <property type="molecule type" value="Genomic_DNA"/>
</dbReference>
<evidence type="ECO:0000313" key="6">
    <source>
        <dbReference type="Proteomes" id="UP000230639"/>
    </source>
</evidence>
<dbReference type="Proteomes" id="UP000230639">
    <property type="component" value="Chromosome"/>
</dbReference>
<accession>A0A2I5HK04</accession>
<feature type="transmembrane region" description="Helical" evidence="1">
    <location>
        <begin position="121"/>
        <end position="144"/>
    </location>
</feature>
<evidence type="ECO:0000259" key="4">
    <source>
        <dbReference type="Pfam" id="PF23893"/>
    </source>
</evidence>
<organism evidence="5 6">
    <name type="scientific">Salmonella diarizonae</name>
    <dbReference type="NCBI Taxonomy" id="59204"/>
    <lineage>
        <taxon>Bacteria</taxon>
        <taxon>Pseudomonadati</taxon>
        <taxon>Pseudomonadota</taxon>
        <taxon>Gammaproteobacteria</taxon>
        <taxon>Enterobacterales</taxon>
        <taxon>Enterobacteriaceae</taxon>
        <taxon>Salmonella</taxon>
    </lineage>
</organism>
<dbReference type="RefSeq" id="WP_063390164.1">
    <property type="nucleotide sequence ID" value="NZ_CP011288.1"/>
</dbReference>
<protein>
    <submittedName>
        <fullName evidence="5">EscD/YscD/HrpQ family type III secretion system inner membrane ring protein</fullName>
    </submittedName>
</protein>
<dbReference type="Pfam" id="PF23893">
    <property type="entry name" value="Y4YQ_C"/>
    <property type="match status" value="1"/>
</dbReference>
<keyword evidence="1" id="KW-0812">Transmembrane</keyword>
<feature type="domain" description="YscD-like Bon-like" evidence="3">
    <location>
        <begin position="220"/>
        <end position="280"/>
    </location>
</feature>
<dbReference type="AlphaFoldDB" id="A0A2I5HK04"/>
<name>A0A2I5HK04_SALDZ</name>
<feature type="domain" description="YscD/Y4YQ C-terminal" evidence="4">
    <location>
        <begin position="372"/>
        <end position="412"/>
    </location>
</feature>
<dbReference type="InterPro" id="IPR057770">
    <property type="entry name" value="YscD/Y4YQ_C"/>
</dbReference>
<dbReference type="InterPro" id="IPR053946">
    <property type="entry name" value="YscD_ppl_3rd"/>
</dbReference>
<dbReference type="Pfam" id="PF21937">
    <property type="entry name" value="Yop-YscD_ppl_2nd"/>
    <property type="match status" value="1"/>
</dbReference>
<evidence type="ECO:0000256" key="1">
    <source>
        <dbReference type="SAM" id="Phobius"/>
    </source>
</evidence>
<evidence type="ECO:0000313" key="5">
    <source>
        <dbReference type="EMBL" id="ATW55906.1"/>
    </source>
</evidence>
<keyword evidence="1" id="KW-0472">Membrane</keyword>
<dbReference type="NCBIfam" id="TIGR02500">
    <property type="entry name" value="type_III_yscD"/>
    <property type="match status" value="1"/>
</dbReference>